<evidence type="ECO:0000313" key="6">
    <source>
        <dbReference type="EMBL" id="CAB4860239.1"/>
    </source>
</evidence>
<dbReference type="EMBL" id="CAFBLD010000002">
    <property type="protein sequence ID" value="CAB4860239.1"/>
    <property type="molecule type" value="Genomic_DNA"/>
</dbReference>
<dbReference type="EMBL" id="CAEZXO010000001">
    <property type="protein sequence ID" value="CAB4682657.1"/>
    <property type="molecule type" value="Genomic_DNA"/>
</dbReference>
<evidence type="ECO:0000313" key="3">
    <source>
        <dbReference type="EMBL" id="CAB4719665.1"/>
    </source>
</evidence>
<gene>
    <name evidence="2" type="ORF">UFOPK2510_00053</name>
    <name evidence="3" type="ORF">UFOPK2718_00367</name>
    <name evidence="4" type="ORF">UFOPK2936_00223</name>
    <name evidence="5" type="ORF">UFOPK3174_01425</name>
    <name evidence="6" type="ORF">UFOPK3328_00437</name>
    <name evidence="7" type="ORF">UFOPK3779_00902</name>
    <name evidence="8" type="ORF">UFOPK3913_01446</name>
    <name evidence="1" type="ORF">UFOPK4107_00667</name>
    <name evidence="9" type="ORF">UFOPK4403_00206</name>
</gene>
<dbReference type="EMBL" id="CAFABH010000036">
    <property type="protein sequence ID" value="CAB4833056.1"/>
    <property type="molecule type" value="Genomic_DNA"/>
</dbReference>
<evidence type="ECO:0000313" key="4">
    <source>
        <dbReference type="EMBL" id="CAB4771561.1"/>
    </source>
</evidence>
<protein>
    <submittedName>
        <fullName evidence="5">Unannotated protein</fullName>
    </submittedName>
</protein>
<dbReference type="EMBL" id="CAESAE010000004">
    <property type="protein sequence ID" value="CAB4336908.1"/>
    <property type="molecule type" value="Genomic_DNA"/>
</dbReference>
<sequence length="40" mass="4260">MWGNLKRGANPISAEAIANPLYGRKKSEVIGLMACVIACI</sequence>
<name>A0A6J7AJ62_9ZZZZ</name>
<evidence type="ECO:0000313" key="5">
    <source>
        <dbReference type="EMBL" id="CAB4833056.1"/>
    </source>
</evidence>
<evidence type="ECO:0000313" key="8">
    <source>
        <dbReference type="EMBL" id="CAB4985630.1"/>
    </source>
</evidence>
<evidence type="ECO:0000313" key="7">
    <source>
        <dbReference type="EMBL" id="CAB4946298.1"/>
    </source>
</evidence>
<accession>A0A6J7AJ62</accession>
<proteinExistence type="predicted"/>
<dbReference type="EMBL" id="CAEZYM010000003">
    <property type="protein sequence ID" value="CAB4719665.1"/>
    <property type="molecule type" value="Genomic_DNA"/>
</dbReference>
<dbReference type="EMBL" id="CAFBQX010000001">
    <property type="protein sequence ID" value="CAB5069938.1"/>
    <property type="molecule type" value="Genomic_DNA"/>
</dbReference>
<evidence type="ECO:0000313" key="1">
    <source>
        <dbReference type="EMBL" id="CAB4336908.1"/>
    </source>
</evidence>
<reference evidence="5" key="1">
    <citation type="submission" date="2020-05" db="EMBL/GenBank/DDBJ databases">
        <authorList>
            <person name="Chiriac C."/>
            <person name="Salcher M."/>
            <person name="Ghai R."/>
            <person name="Kavagutti S V."/>
        </authorList>
    </citation>
    <scope>NUCLEOTIDE SEQUENCE</scope>
</reference>
<dbReference type="EMBL" id="CAEZZW010000001">
    <property type="protein sequence ID" value="CAB4771561.1"/>
    <property type="molecule type" value="Genomic_DNA"/>
</dbReference>
<evidence type="ECO:0000313" key="9">
    <source>
        <dbReference type="EMBL" id="CAB5069938.1"/>
    </source>
</evidence>
<dbReference type="AlphaFoldDB" id="A0A6J7AJ62"/>
<organism evidence="5">
    <name type="scientific">freshwater metagenome</name>
    <dbReference type="NCBI Taxonomy" id="449393"/>
    <lineage>
        <taxon>unclassified sequences</taxon>
        <taxon>metagenomes</taxon>
        <taxon>ecological metagenomes</taxon>
    </lineage>
</organism>
<dbReference type="EMBL" id="CAFBOC010000020">
    <property type="protein sequence ID" value="CAB4985630.1"/>
    <property type="molecule type" value="Genomic_DNA"/>
</dbReference>
<dbReference type="EMBL" id="CAFBNH010000004">
    <property type="protein sequence ID" value="CAB4946298.1"/>
    <property type="molecule type" value="Genomic_DNA"/>
</dbReference>
<evidence type="ECO:0000313" key="2">
    <source>
        <dbReference type="EMBL" id="CAB4682657.1"/>
    </source>
</evidence>